<sequence>MNLCLGNPGKLCNRTRKGSDGEEDMVEIRKNKREDNLLKKRQMLPLSQPLSGGAPFPSSTIEKKIIR</sequence>
<proteinExistence type="predicted"/>
<evidence type="ECO:0000313" key="1">
    <source>
        <dbReference type="EMBL" id="KAI3747815.1"/>
    </source>
</evidence>
<organism evidence="1 2">
    <name type="scientific">Arctium lappa</name>
    <name type="common">Greater burdock</name>
    <name type="synonym">Lappa major</name>
    <dbReference type="NCBI Taxonomy" id="4217"/>
    <lineage>
        <taxon>Eukaryota</taxon>
        <taxon>Viridiplantae</taxon>
        <taxon>Streptophyta</taxon>
        <taxon>Embryophyta</taxon>
        <taxon>Tracheophyta</taxon>
        <taxon>Spermatophyta</taxon>
        <taxon>Magnoliopsida</taxon>
        <taxon>eudicotyledons</taxon>
        <taxon>Gunneridae</taxon>
        <taxon>Pentapetalae</taxon>
        <taxon>asterids</taxon>
        <taxon>campanulids</taxon>
        <taxon>Asterales</taxon>
        <taxon>Asteraceae</taxon>
        <taxon>Carduoideae</taxon>
        <taxon>Cardueae</taxon>
        <taxon>Arctiinae</taxon>
        <taxon>Arctium</taxon>
    </lineage>
</organism>
<gene>
    <name evidence="1" type="ORF">L6452_10485</name>
</gene>
<evidence type="ECO:0000313" key="2">
    <source>
        <dbReference type="Proteomes" id="UP001055879"/>
    </source>
</evidence>
<name>A0ACB9DMV2_ARCLA</name>
<accession>A0ACB9DMV2</accession>
<dbReference type="EMBL" id="CM042049">
    <property type="protein sequence ID" value="KAI3747815.1"/>
    <property type="molecule type" value="Genomic_DNA"/>
</dbReference>
<keyword evidence="2" id="KW-1185">Reference proteome</keyword>
<comment type="caution">
    <text evidence="1">The sequence shown here is derived from an EMBL/GenBank/DDBJ whole genome shotgun (WGS) entry which is preliminary data.</text>
</comment>
<reference evidence="2" key="1">
    <citation type="journal article" date="2022" name="Mol. Ecol. Resour.">
        <title>The genomes of chicory, endive, great burdock and yacon provide insights into Asteraceae palaeo-polyploidization history and plant inulin production.</title>
        <authorList>
            <person name="Fan W."/>
            <person name="Wang S."/>
            <person name="Wang H."/>
            <person name="Wang A."/>
            <person name="Jiang F."/>
            <person name="Liu H."/>
            <person name="Zhao H."/>
            <person name="Xu D."/>
            <person name="Zhang Y."/>
        </authorList>
    </citation>
    <scope>NUCLEOTIDE SEQUENCE [LARGE SCALE GENOMIC DNA]</scope>
    <source>
        <strain evidence="2">cv. Niubang</strain>
    </source>
</reference>
<reference evidence="1 2" key="2">
    <citation type="journal article" date="2022" name="Mol. Ecol. Resour.">
        <title>The genomes of chicory, endive, great burdock and yacon provide insights into Asteraceae paleo-polyploidization history and plant inulin production.</title>
        <authorList>
            <person name="Fan W."/>
            <person name="Wang S."/>
            <person name="Wang H."/>
            <person name="Wang A."/>
            <person name="Jiang F."/>
            <person name="Liu H."/>
            <person name="Zhao H."/>
            <person name="Xu D."/>
            <person name="Zhang Y."/>
        </authorList>
    </citation>
    <scope>NUCLEOTIDE SEQUENCE [LARGE SCALE GENOMIC DNA]</scope>
    <source>
        <strain evidence="2">cv. Niubang</strain>
    </source>
</reference>
<dbReference type="Proteomes" id="UP001055879">
    <property type="component" value="Linkage Group LG03"/>
</dbReference>
<protein>
    <submittedName>
        <fullName evidence="1">Uncharacterized protein</fullName>
    </submittedName>
</protein>